<dbReference type="STRING" id="400682.A0A1X7VTH8"/>
<sequence length="872" mass="97627">MKFSFKFSNLLGAVYKQGSILFSSDGNKVLSPVGNRISQFDLKNNKSCTFPFENQKNIYCFTVSPDGSLLISVDEDGKAILVNLQHHIVLHSFNFKSKVYDIRYSPNGKYVAVTHGKSLQLWHAPGRYVDFAPFHLYRKYPPMYDDTRCIDWSDDSRFVAVGSRDMSCRVYSSVKGIRHATLLGHRSTVCAVFFEKNSLTLYTVSKDGAVIVWEPTKSMEEIEEFLTGEGTTEEDGEKGREKDFTQEEEEEEEETREDLPVSKRKQTDKIIFWKKQAKHLFSQDRARVTCATLHKSGRMLITGFNNGVFTLHEMPDFNLIHSLSISEHRITSVSVNSTGEWLAFGSSTLGQLLVWEWQSETYILKQQSHNNEMNAMCYSPDGQLIATGGDDGKVKLWNTSSGFCFVTFSEHTAPVTSVLFNASCKFVVSGSLDGTVRAYDLQRYRNFRTLASPRPVQFRSLALDISGEVVAAGSVDTFEIFVWSMKNGRLLEILTGHEGPVSGLAFSPSRSILGSSSWDKTVKLWDVFESKGNIETLPHSTDVLTLSYSPDGSQLAVATLDGVISLWDVNTSSQIGTIEGRNDLEVGRRSADKITAKRLSENTHFTTLCYTADGQSLLAGGRSKFVCLYDVRHQQLLKKYQTSNNQIYDGMKRVLSSRNMTEAGPLDMISDDDERDSDDDRRLIPLPGVRKGDYSSRKTHPEIRTKSLQFSPTGKAWSAVTTEGLLVFTLDSGIVFDPFDLTVDVTVESVRDAVKGKDFTNALIMSLRLNEPDVVVEAIESIPVANIELILNGLSPVYIERLLPVLAERLDASPHIQYYITWSSKLLSLHTETIKQNSTSLASLITDLQKSIIQKQKDLGKFDENALAANRI</sequence>
<protein>
    <recommendedName>
        <fullName evidence="6">Small-subunit processome Utp12 domain-containing protein</fullName>
    </recommendedName>
</protein>
<evidence type="ECO:0000256" key="3">
    <source>
        <dbReference type="ARBA" id="ARBA00022737"/>
    </source>
</evidence>
<organism evidence="7">
    <name type="scientific">Amphimedon queenslandica</name>
    <name type="common">Sponge</name>
    <dbReference type="NCBI Taxonomy" id="400682"/>
    <lineage>
        <taxon>Eukaryota</taxon>
        <taxon>Metazoa</taxon>
        <taxon>Porifera</taxon>
        <taxon>Demospongiae</taxon>
        <taxon>Heteroscleromorpha</taxon>
        <taxon>Haplosclerida</taxon>
        <taxon>Niphatidae</taxon>
        <taxon>Amphimedon</taxon>
    </lineage>
</organism>
<dbReference type="PANTHER" id="PTHR19858:SF0">
    <property type="entry name" value="PERIODIC TRYPTOPHAN PROTEIN 2 HOMOLOG"/>
    <property type="match status" value="1"/>
</dbReference>
<comment type="similarity">
    <text evidence="1">Belongs to the WD repeat PWP2 family.</text>
</comment>
<dbReference type="GO" id="GO:0034388">
    <property type="term" value="C:Pwp2p-containing subcomplex of 90S preribosome"/>
    <property type="evidence" value="ECO:0007669"/>
    <property type="project" value="TreeGrafter"/>
</dbReference>
<accession>A0A1X7VTH8</accession>
<dbReference type="SUPFAM" id="SSF50969">
    <property type="entry name" value="YVTN repeat-like/Quinoprotein amine dehydrogenase"/>
    <property type="match status" value="1"/>
</dbReference>
<dbReference type="InterPro" id="IPR015943">
    <property type="entry name" value="WD40/YVTN_repeat-like_dom_sf"/>
</dbReference>
<dbReference type="CDD" id="cd00200">
    <property type="entry name" value="WD40"/>
    <property type="match status" value="1"/>
</dbReference>
<evidence type="ECO:0000313" key="7">
    <source>
        <dbReference type="EnsemblMetazoa" id="Aqu2.1.43402_001"/>
    </source>
</evidence>
<keyword evidence="3" id="KW-0677">Repeat</keyword>
<feature type="repeat" description="WD" evidence="4">
    <location>
        <begin position="366"/>
        <end position="407"/>
    </location>
</feature>
<keyword evidence="2 4" id="KW-0853">WD repeat</keyword>
<dbReference type="InParanoid" id="A0A1X7VTH8"/>
<feature type="domain" description="Small-subunit processome Utp12" evidence="6">
    <location>
        <begin position="770"/>
        <end position="860"/>
    </location>
</feature>
<dbReference type="PROSITE" id="PS50082">
    <property type="entry name" value="WD_REPEATS_2"/>
    <property type="match status" value="5"/>
</dbReference>
<proteinExistence type="inferred from homology"/>
<dbReference type="SMART" id="SM00320">
    <property type="entry name" value="WD40"/>
    <property type="match status" value="12"/>
</dbReference>
<dbReference type="Pfam" id="PF04003">
    <property type="entry name" value="Utp12"/>
    <property type="match status" value="1"/>
</dbReference>
<feature type="repeat" description="WD" evidence="4">
    <location>
        <begin position="494"/>
        <end position="527"/>
    </location>
</feature>
<dbReference type="InterPro" id="IPR036322">
    <property type="entry name" value="WD40_repeat_dom_sf"/>
</dbReference>
<dbReference type="InterPro" id="IPR007148">
    <property type="entry name" value="SSU_processome_Utp12"/>
</dbReference>
<dbReference type="eggNOG" id="KOG0291">
    <property type="taxonomic scope" value="Eukaryota"/>
</dbReference>
<dbReference type="OrthoDB" id="3142434at2759"/>
<evidence type="ECO:0000259" key="6">
    <source>
        <dbReference type="Pfam" id="PF04003"/>
    </source>
</evidence>
<dbReference type="Pfam" id="PF00400">
    <property type="entry name" value="WD40"/>
    <property type="match status" value="8"/>
</dbReference>
<dbReference type="PROSITE" id="PS50294">
    <property type="entry name" value="WD_REPEATS_REGION"/>
    <property type="match status" value="5"/>
</dbReference>
<dbReference type="PRINTS" id="PR00320">
    <property type="entry name" value="GPROTEINBRPT"/>
</dbReference>
<name>A0A1X7VTH8_AMPQE</name>
<evidence type="ECO:0000256" key="4">
    <source>
        <dbReference type="PROSITE-ProRule" id="PRU00221"/>
    </source>
</evidence>
<dbReference type="SUPFAM" id="SSF50978">
    <property type="entry name" value="WD40 repeat-like"/>
    <property type="match status" value="2"/>
</dbReference>
<dbReference type="EnsemblMetazoa" id="Aqu2.1.43402_001">
    <property type="protein sequence ID" value="Aqu2.1.43402_001"/>
    <property type="gene ID" value="Aqu2.1.43402"/>
</dbReference>
<feature type="compositionally biased region" description="Acidic residues" evidence="5">
    <location>
        <begin position="246"/>
        <end position="256"/>
    </location>
</feature>
<dbReference type="GO" id="GO:0032040">
    <property type="term" value="C:small-subunit processome"/>
    <property type="evidence" value="ECO:0007669"/>
    <property type="project" value="TreeGrafter"/>
</dbReference>
<dbReference type="InterPro" id="IPR027145">
    <property type="entry name" value="PWP2"/>
</dbReference>
<dbReference type="PROSITE" id="PS00678">
    <property type="entry name" value="WD_REPEATS_1"/>
    <property type="match status" value="2"/>
</dbReference>
<dbReference type="InterPro" id="IPR001680">
    <property type="entry name" value="WD40_rpt"/>
</dbReference>
<evidence type="ECO:0000256" key="2">
    <source>
        <dbReference type="ARBA" id="ARBA00022574"/>
    </source>
</evidence>
<dbReference type="InterPro" id="IPR011044">
    <property type="entry name" value="Quino_amine_DH_bsu"/>
</dbReference>
<reference evidence="7" key="1">
    <citation type="submission" date="2017-05" db="UniProtKB">
        <authorList>
            <consortium name="EnsemblMetazoa"/>
        </authorList>
    </citation>
    <scope>IDENTIFICATION</scope>
</reference>
<feature type="region of interest" description="Disordered" evidence="5">
    <location>
        <begin position="224"/>
        <end position="262"/>
    </location>
</feature>
<dbReference type="GO" id="GO:0000028">
    <property type="term" value="P:ribosomal small subunit assembly"/>
    <property type="evidence" value="ECO:0007669"/>
    <property type="project" value="TreeGrafter"/>
</dbReference>
<feature type="repeat" description="WD" evidence="4">
    <location>
        <begin position="536"/>
        <end position="577"/>
    </location>
</feature>
<dbReference type="InterPro" id="IPR020472">
    <property type="entry name" value="WD40_PAC1"/>
</dbReference>
<feature type="region of interest" description="Disordered" evidence="5">
    <location>
        <begin position="663"/>
        <end position="698"/>
    </location>
</feature>
<evidence type="ECO:0000256" key="5">
    <source>
        <dbReference type="SAM" id="MobiDB-lite"/>
    </source>
</evidence>
<dbReference type="GO" id="GO:0000462">
    <property type="term" value="P:maturation of SSU-rRNA from tricistronic rRNA transcript (SSU-rRNA, 5.8S rRNA, LSU-rRNA)"/>
    <property type="evidence" value="ECO:0007669"/>
    <property type="project" value="TreeGrafter"/>
</dbReference>
<dbReference type="PANTHER" id="PTHR19858">
    <property type="entry name" value="WD40 REPEAT PROTEIN"/>
    <property type="match status" value="1"/>
</dbReference>
<evidence type="ECO:0000256" key="1">
    <source>
        <dbReference type="ARBA" id="ARBA00010226"/>
    </source>
</evidence>
<dbReference type="Gene3D" id="2.130.10.10">
    <property type="entry name" value="YVTN repeat-like/Quinoprotein amine dehydrogenase"/>
    <property type="match status" value="3"/>
</dbReference>
<dbReference type="InterPro" id="IPR019775">
    <property type="entry name" value="WD40_repeat_CS"/>
</dbReference>
<feature type="repeat" description="WD" evidence="4">
    <location>
        <begin position="182"/>
        <end position="214"/>
    </location>
</feature>
<feature type="repeat" description="WD" evidence="4">
    <location>
        <begin position="408"/>
        <end position="449"/>
    </location>
</feature>
<dbReference type="AlphaFoldDB" id="A0A1X7VTH8"/>
<feature type="compositionally biased region" description="Acidic residues" evidence="5">
    <location>
        <begin position="224"/>
        <end position="236"/>
    </location>
</feature>